<evidence type="ECO:0000313" key="2">
    <source>
        <dbReference type="Proteomes" id="UP000012174"/>
    </source>
</evidence>
<gene>
    <name evidence="1" type="ORF">UCREL1_655</name>
</gene>
<name>M7T6L9_EUTLA</name>
<accession>M7T6L9</accession>
<dbReference type="KEGG" id="ela:UCREL1_655"/>
<keyword evidence="2" id="KW-1185">Reference proteome</keyword>
<dbReference type="Proteomes" id="UP000012174">
    <property type="component" value="Unassembled WGS sequence"/>
</dbReference>
<protein>
    <submittedName>
        <fullName evidence="1">Uncharacterized protein</fullName>
    </submittedName>
</protein>
<dbReference type="AlphaFoldDB" id="M7T6L9"/>
<sequence>MASESSKTSIESSPPEIIVQYFAKITDFATLDSFSKSTPRVREVFKAHESQICKSFITRTIEPELFPIFVKILTAQQESIGLQNAISAYKGAPGNIDLYIAYTECAVDFCEAHLAVEPVAQEGPKLHYTLESIREVLGLRAAISNFANAFIQSIQGDLALAQAGPITAKETFWISKAFCILELVRLVIPFRAPGGSQDLVFARFWRCFSPWEASQMLLMYRFLMDLTKTACDIHAETNRVLDYVGLGQEPSDRARFVLNEGLVKLQPLHAGGRLTDDHARVLKGYESMRYGTYREFIYFGYYKLWLCRPGDEASGVSYNMPDVIEKYKESDEDTGPRDAWFFGLFGLSSSLDFTFRRERMDNMSPGLLPTMEEMIEATRNIYMDSDGIDHRIGEESE</sequence>
<dbReference type="HOGENOM" id="CLU_650575_0_0_1"/>
<organism evidence="1 2">
    <name type="scientific">Eutypa lata (strain UCR-EL1)</name>
    <name type="common">Grapevine dieback disease fungus</name>
    <name type="synonym">Eutypa armeniacae</name>
    <dbReference type="NCBI Taxonomy" id="1287681"/>
    <lineage>
        <taxon>Eukaryota</taxon>
        <taxon>Fungi</taxon>
        <taxon>Dikarya</taxon>
        <taxon>Ascomycota</taxon>
        <taxon>Pezizomycotina</taxon>
        <taxon>Sordariomycetes</taxon>
        <taxon>Xylariomycetidae</taxon>
        <taxon>Xylariales</taxon>
        <taxon>Diatrypaceae</taxon>
        <taxon>Eutypa</taxon>
    </lineage>
</organism>
<evidence type="ECO:0000313" key="1">
    <source>
        <dbReference type="EMBL" id="EMR72277.1"/>
    </source>
</evidence>
<reference evidence="2" key="1">
    <citation type="journal article" date="2013" name="Genome Announc.">
        <title>Draft genome sequence of the grapevine dieback fungus Eutypa lata UCR-EL1.</title>
        <authorList>
            <person name="Blanco-Ulate B."/>
            <person name="Rolshausen P.E."/>
            <person name="Cantu D."/>
        </authorList>
    </citation>
    <scope>NUCLEOTIDE SEQUENCE [LARGE SCALE GENOMIC DNA]</scope>
    <source>
        <strain evidence="2">UCR-EL1</strain>
    </source>
</reference>
<dbReference type="EMBL" id="KB705478">
    <property type="protein sequence ID" value="EMR72277.1"/>
    <property type="molecule type" value="Genomic_DNA"/>
</dbReference>
<proteinExistence type="predicted"/>
<dbReference type="OrthoDB" id="4777313at2759"/>